<feature type="domain" description="Aminotransferase class I/classII large" evidence="6">
    <location>
        <begin position="57"/>
        <end position="393"/>
    </location>
</feature>
<keyword evidence="4" id="KW-0663">Pyridoxal phosphate</keyword>
<protein>
    <submittedName>
        <fullName evidence="7">Kynurenine/alpha-aminoadipate aminotransferase, mitochondrial</fullName>
    </submittedName>
</protein>
<keyword evidence="3 7" id="KW-0808">Transferase</keyword>
<evidence type="ECO:0000313" key="8">
    <source>
        <dbReference type="Proteomes" id="UP000075809"/>
    </source>
</evidence>
<dbReference type="FunFam" id="3.90.1150.10:FF:000166">
    <property type="entry name" value="Kynurenine/alpha-aminoadipate aminotransferase, mitochondrial"/>
    <property type="match status" value="1"/>
</dbReference>
<evidence type="ECO:0000256" key="4">
    <source>
        <dbReference type="ARBA" id="ARBA00022898"/>
    </source>
</evidence>
<dbReference type="SUPFAM" id="SSF53383">
    <property type="entry name" value="PLP-dependent transferases"/>
    <property type="match status" value="1"/>
</dbReference>
<dbReference type="Pfam" id="PF00155">
    <property type="entry name" value="Aminotran_1_2"/>
    <property type="match status" value="1"/>
</dbReference>
<dbReference type="GO" id="GO:0016212">
    <property type="term" value="F:kynurenine-oxoglutarate transaminase activity"/>
    <property type="evidence" value="ECO:0007669"/>
    <property type="project" value="TreeGrafter"/>
</dbReference>
<keyword evidence="5" id="KW-0732">Signal</keyword>
<evidence type="ECO:0000256" key="5">
    <source>
        <dbReference type="SAM" id="SignalP"/>
    </source>
</evidence>
<feature type="chain" id="PRO_5012814012" evidence="5">
    <location>
        <begin position="16"/>
        <end position="406"/>
    </location>
</feature>
<evidence type="ECO:0000256" key="2">
    <source>
        <dbReference type="ARBA" id="ARBA00022576"/>
    </source>
</evidence>
<dbReference type="PANTHER" id="PTHR42790:SF19">
    <property type="entry name" value="KYNURENINE_ALPHA-AMINOADIPATE AMINOTRANSFERASE, MITOCHONDRIAL"/>
    <property type="match status" value="1"/>
</dbReference>
<evidence type="ECO:0000259" key="6">
    <source>
        <dbReference type="Pfam" id="PF00155"/>
    </source>
</evidence>
<dbReference type="Proteomes" id="UP000075809">
    <property type="component" value="Unassembled WGS sequence"/>
</dbReference>
<name>A0A151X1D6_9HYME</name>
<dbReference type="CDD" id="cd00609">
    <property type="entry name" value="AAT_like"/>
    <property type="match status" value="1"/>
</dbReference>
<organism evidence="7 8">
    <name type="scientific">Mycetomoellerius zeteki</name>
    <dbReference type="NCBI Taxonomy" id="64791"/>
    <lineage>
        <taxon>Eukaryota</taxon>
        <taxon>Metazoa</taxon>
        <taxon>Ecdysozoa</taxon>
        <taxon>Arthropoda</taxon>
        <taxon>Hexapoda</taxon>
        <taxon>Insecta</taxon>
        <taxon>Pterygota</taxon>
        <taxon>Neoptera</taxon>
        <taxon>Endopterygota</taxon>
        <taxon>Hymenoptera</taxon>
        <taxon>Apocrita</taxon>
        <taxon>Aculeata</taxon>
        <taxon>Formicoidea</taxon>
        <taxon>Formicidae</taxon>
        <taxon>Myrmicinae</taxon>
        <taxon>Mycetomoellerius</taxon>
    </lineage>
</organism>
<dbReference type="InterPro" id="IPR015424">
    <property type="entry name" value="PyrdxlP-dep_Trfase"/>
</dbReference>
<dbReference type="InterPro" id="IPR015421">
    <property type="entry name" value="PyrdxlP-dep_Trfase_major"/>
</dbReference>
<evidence type="ECO:0000256" key="3">
    <source>
        <dbReference type="ARBA" id="ARBA00022679"/>
    </source>
</evidence>
<evidence type="ECO:0000256" key="1">
    <source>
        <dbReference type="ARBA" id="ARBA00001933"/>
    </source>
</evidence>
<dbReference type="InterPro" id="IPR050859">
    <property type="entry name" value="Class-I_PLP-dep_aminotransf"/>
</dbReference>
<dbReference type="STRING" id="64791.A0A151X1D6"/>
<proteinExistence type="predicted"/>
<keyword evidence="2 7" id="KW-0032">Aminotransferase</keyword>
<accession>A0A151X1D6</accession>
<dbReference type="Gene3D" id="3.40.640.10">
    <property type="entry name" value="Type I PLP-dependent aspartate aminotransferase-like (Major domain)"/>
    <property type="match status" value="1"/>
</dbReference>
<comment type="cofactor">
    <cofactor evidence="1">
        <name>pyridoxal 5'-phosphate</name>
        <dbReference type="ChEBI" id="CHEBI:597326"/>
    </cofactor>
</comment>
<feature type="signal peptide" evidence="5">
    <location>
        <begin position="1"/>
        <end position="15"/>
    </location>
</feature>
<evidence type="ECO:0000313" key="7">
    <source>
        <dbReference type="EMBL" id="KYQ54212.1"/>
    </source>
</evidence>
<dbReference type="GO" id="GO:1901605">
    <property type="term" value="P:alpha-amino acid metabolic process"/>
    <property type="evidence" value="ECO:0007669"/>
    <property type="project" value="TreeGrafter"/>
</dbReference>
<keyword evidence="8" id="KW-1185">Reference proteome</keyword>
<dbReference type="PANTHER" id="PTHR42790">
    <property type="entry name" value="AMINOTRANSFERASE"/>
    <property type="match status" value="1"/>
</dbReference>
<dbReference type="EMBL" id="KQ982585">
    <property type="protein sequence ID" value="KYQ54212.1"/>
    <property type="molecule type" value="Genomic_DNA"/>
</dbReference>
<sequence length="406" mass="46601">MSLSILFIFFNFKLASLYLTQQNSITLAAGMPNAITYPINNISVTYKYDVPIKLNKNEMSAVLEYGSSQGYGPLLEKWKEFQKTWHSPKRNDWDVTFTCGSMDACEKVFQMLIDENDPVMLQMPTYTGVIGALAPLLPDVIEINQDADGIIPEQISKECEQRLKNGRPIPKLLYINPTGANPTGAVISEIRRRKVYELAQKYNFLIIEDDPYCFIHFLDKQPTSFFSLDSDGRVIRMDSFSKIISAGFRIGAVTAHKDVISRLVTHITSSILHASSLSQMFLYKLFEIWGPQEFEQHFKEIQKFYQKRRDMMLTMIEKHLNGLAEWYIPQGGMFFWIKVTVVNDIMDLVMNKCIPQGILVLPGNAFNYDPSKQDCHLRLSYSYASLEEMDKVILNIITFNCLCHIL</sequence>
<dbReference type="GO" id="GO:0030170">
    <property type="term" value="F:pyridoxal phosphate binding"/>
    <property type="evidence" value="ECO:0007669"/>
    <property type="project" value="InterPro"/>
</dbReference>
<gene>
    <name evidence="7" type="ORF">ALC60_06756</name>
</gene>
<reference evidence="7 8" key="1">
    <citation type="submission" date="2015-09" db="EMBL/GenBank/DDBJ databases">
        <title>Trachymyrmex zeteki WGS genome.</title>
        <authorList>
            <person name="Nygaard S."/>
            <person name="Hu H."/>
            <person name="Boomsma J."/>
            <person name="Zhang G."/>
        </authorList>
    </citation>
    <scope>NUCLEOTIDE SEQUENCE [LARGE SCALE GENOMIC DNA]</scope>
    <source>
        <strain evidence="7">Tzet28-1</strain>
        <tissue evidence="7">Whole body</tissue>
    </source>
</reference>
<dbReference type="InterPro" id="IPR004839">
    <property type="entry name" value="Aminotransferase_I/II_large"/>
</dbReference>
<dbReference type="AlphaFoldDB" id="A0A151X1D6"/>